<dbReference type="InterPro" id="IPR031767">
    <property type="entry name" value="SgrT"/>
</dbReference>
<protein>
    <submittedName>
        <fullName evidence="1">Glucose uptake inhibitor SgrT</fullName>
    </submittedName>
</protein>
<dbReference type="Proteomes" id="UP001219630">
    <property type="component" value="Chromosome"/>
</dbReference>
<evidence type="ECO:0000313" key="2">
    <source>
        <dbReference type="Proteomes" id="UP001219630"/>
    </source>
</evidence>
<gene>
    <name evidence="1" type="ORF">O1Q98_14535</name>
</gene>
<proteinExistence type="predicted"/>
<keyword evidence="2" id="KW-1185">Reference proteome</keyword>
<evidence type="ECO:0000313" key="1">
    <source>
        <dbReference type="EMBL" id="WFN54858.1"/>
    </source>
</evidence>
<reference evidence="1 2" key="1">
    <citation type="submission" date="2022-12" db="EMBL/GenBank/DDBJ databases">
        <title>Complete genome sequencing of Dickeya lacustris type strain LMG30899.</title>
        <authorList>
            <person name="Dobhal S."/>
            <person name="Arizala D."/>
            <person name="Arif M."/>
        </authorList>
    </citation>
    <scope>NUCLEOTIDE SEQUENCE [LARGE SCALE GENOMIC DNA]</scope>
    <source>
        <strain evidence="1 2">LMG30899</strain>
    </source>
</reference>
<sequence>MNRLLRFYRYWLCRGSGCGVGRLSEAERMAILLQATQWHIAQMDEKTYRHWL</sequence>
<accession>A0ABY8G4H8</accession>
<dbReference type="Pfam" id="PF15894">
    <property type="entry name" value="SgrT"/>
    <property type="match status" value="1"/>
</dbReference>
<name>A0ABY8G4H8_9GAMM</name>
<dbReference type="EMBL" id="CP114280">
    <property type="protein sequence ID" value="WFN54858.1"/>
    <property type="molecule type" value="Genomic_DNA"/>
</dbReference>
<dbReference type="RefSeq" id="WP_125260675.1">
    <property type="nucleotide sequence ID" value="NZ_CP114280.1"/>
</dbReference>
<organism evidence="1 2">
    <name type="scientific">Dickeya lacustris</name>
    <dbReference type="NCBI Taxonomy" id="2259638"/>
    <lineage>
        <taxon>Bacteria</taxon>
        <taxon>Pseudomonadati</taxon>
        <taxon>Pseudomonadota</taxon>
        <taxon>Gammaproteobacteria</taxon>
        <taxon>Enterobacterales</taxon>
        <taxon>Pectobacteriaceae</taxon>
        <taxon>Dickeya</taxon>
    </lineage>
</organism>